<reference evidence="1" key="2">
    <citation type="journal article" date="2022" name="Sci. Rep.">
        <title>In silico prediction of the enzymes involved in the degradation of the herbicide molinate by Gulosibacter molinativorax ON4T.</title>
        <authorList>
            <person name="Lopes A.R."/>
            <person name="Bunin E."/>
            <person name="Viana A.T."/>
            <person name="Froufe H."/>
            <person name="Munoz-Merida A."/>
            <person name="Pinho D."/>
            <person name="Figueiredo J."/>
            <person name="Barroso C."/>
            <person name="Vaz-Moreira I."/>
            <person name="Bellanger X."/>
            <person name="Egas C."/>
            <person name="Nunes O.C."/>
        </authorList>
    </citation>
    <scope>NUCLEOTIDE SEQUENCE</scope>
    <source>
        <strain evidence="1">ON4</strain>
    </source>
</reference>
<proteinExistence type="predicted"/>
<accession>A0ABT7C732</accession>
<reference evidence="1" key="1">
    <citation type="submission" date="2018-03" db="EMBL/GenBank/DDBJ databases">
        <authorList>
            <person name="Nunes O.C."/>
            <person name="Lopes A.R."/>
            <person name="Froufe H."/>
            <person name="Munoz-Merida A."/>
            <person name="Barroso C."/>
            <person name="Egas C."/>
        </authorList>
    </citation>
    <scope>NUCLEOTIDE SEQUENCE</scope>
    <source>
        <strain evidence="1">ON4</strain>
    </source>
</reference>
<comment type="caution">
    <text evidence="1">The sequence shown here is derived from an EMBL/GenBank/DDBJ whole genome shotgun (WGS) entry which is preliminary data.</text>
</comment>
<dbReference type="Proteomes" id="UP001170379">
    <property type="component" value="Unassembled WGS sequence"/>
</dbReference>
<keyword evidence="2" id="KW-1185">Reference proteome</keyword>
<organism evidence="1 2">
    <name type="scientific">Gulosibacter molinativorax</name>
    <dbReference type="NCBI Taxonomy" id="256821"/>
    <lineage>
        <taxon>Bacteria</taxon>
        <taxon>Bacillati</taxon>
        <taxon>Actinomycetota</taxon>
        <taxon>Actinomycetes</taxon>
        <taxon>Micrococcales</taxon>
        <taxon>Microbacteriaceae</taxon>
        <taxon>Gulosibacter</taxon>
    </lineage>
</organism>
<gene>
    <name evidence="1" type="ORF">C7K25_06455</name>
</gene>
<evidence type="ECO:0000313" key="2">
    <source>
        <dbReference type="Proteomes" id="UP001170379"/>
    </source>
</evidence>
<dbReference type="EMBL" id="PXVD01000008">
    <property type="protein sequence ID" value="MDJ1371005.1"/>
    <property type="molecule type" value="Genomic_DNA"/>
</dbReference>
<sequence>MRDIYDRILTGELLDPRDAEELLYEYLEDGELKSLPDNIAIAFELDAHDSAQFTVQTLWNAAHDTSLMWDHEYTDTDRIYATMFSLHDDAEIYLVVFGSIFDREFRENQRGVGAITAGAWKFFDASCKTPITVTVDSCTPKLVTSTIAGEIADAFNAAGLETIINEDQTVTVYAKWRHHVLPYEDAVWAASLAPRG</sequence>
<evidence type="ECO:0000313" key="1">
    <source>
        <dbReference type="EMBL" id="MDJ1371005.1"/>
    </source>
</evidence>
<name>A0ABT7C732_9MICO</name>
<protein>
    <submittedName>
        <fullName evidence="1">Uncharacterized protein</fullName>
    </submittedName>
</protein>